<organism evidence="1">
    <name type="scientific">marine sediment metagenome</name>
    <dbReference type="NCBI Taxonomy" id="412755"/>
    <lineage>
        <taxon>unclassified sequences</taxon>
        <taxon>metagenomes</taxon>
        <taxon>ecological metagenomes</taxon>
    </lineage>
</organism>
<protein>
    <submittedName>
        <fullName evidence="1">Uncharacterized protein</fullName>
    </submittedName>
</protein>
<accession>X1JTS0</accession>
<feature type="non-terminal residue" evidence="1">
    <location>
        <position position="1"/>
    </location>
</feature>
<evidence type="ECO:0000313" key="1">
    <source>
        <dbReference type="EMBL" id="GAH98141.1"/>
    </source>
</evidence>
<sequence>VCNIDGSDFTILTEDTFPDFSPKISQSILDFD</sequence>
<dbReference type="AlphaFoldDB" id="X1JTS0"/>
<gene>
    <name evidence="1" type="ORF">S03H2_69526</name>
</gene>
<reference evidence="1" key="1">
    <citation type="journal article" date="2014" name="Front. Microbiol.">
        <title>High frequency of phylogenetically diverse reductive dehalogenase-homologous genes in deep subseafloor sedimentary metagenomes.</title>
        <authorList>
            <person name="Kawai M."/>
            <person name="Futagami T."/>
            <person name="Toyoda A."/>
            <person name="Takaki Y."/>
            <person name="Nishi S."/>
            <person name="Hori S."/>
            <person name="Arai W."/>
            <person name="Tsubouchi T."/>
            <person name="Morono Y."/>
            <person name="Uchiyama I."/>
            <person name="Ito T."/>
            <person name="Fujiyama A."/>
            <person name="Inagaki F."/>
            <person name="Takami H."/>
        </authorList>
    </citation>
    <scope>NUCLEOTIDE SEQUENCE</scope>
    <source>
        <strain evidence="1">Expedition CK06-06</strain>
    </source>
</reference>
<proteinExistence type="predicted"/>
<comment type="caution">
    <text evidence="1">The sequence shown here is derived from an EMBL/GenBank/DDBJ whole genome shotgun (WGS) entry which is preliminary data.</text>
</comment>
<dbReference type="EMBL" id="BARU01045960">
    <property type="protein sequence ID" value="GAH98141.1"/>
    <property type="molecule type" value="Genomic_DNA"/>
</dbReference>
<name>X1JTS0_9ZZZZ</name>